<dbReference type="OrthoDB" id="4420885at2"/>
<evidence type="ECO:0000313" key="2">
    <source>
        <dbReference type="EMBL" id="OHV42278.1"/>
    </source>
</evidence>
<dbReference type="EMBL" id="MBLM01000047">
    <property type="protein sequence ID" value="OHV42278.1"/>
    <property type="molecule type" value="Genomic_DNA"/>
</dbReference>
<dbReference type="InterPro" id="IPR036291">
    <property type="entry name" value="NAD(P)-bd_dom_sf"/>
</dbReference>
<proteinExistence type="predicted"/>
<dbReference type="AlphaFoldDB" id="A0A1S1R5N1"/>
<accession>A0A1S1R5N1</accession>
<name>A0A1S1R5N1_9ACTN</name>
<dbReference type="RefSeq" id="WP_071082929.1">
    <property type="nucleotide sequence ID" value="NZ_MBLM01000047.1"/>
</dbReference>
<dbReference type="Gene3D" id="3.40.50.720">
    <property type="entry name" value="NAD(P)-binding Rossmann-like Domain"/>
    <property type="match status" value="1"/>
</dbReference>
<dbReference type="SUPFAM" id="SSF51735">
    <property type="entry name" value="NAD(P)-binding Rossmann-fold domains"/>
    <property type="match status" value="1"/>
</dbReference>
<evidence type="ECO:0000313" key="3">
    <source>
        <dbReference type="Proteomes" id="UP000179627"/>
    </source>
</evidence>
<comment type="caution">
    <text evidence="2">The sequence shown here is derived from an EMBL/GenBank/DDBJ whole genome shotgun (WGS) entry which is preliminary data.</text>
</comment>
<gene>
    <name evidence="2" type="ORF">CC117_11870</name>
</gene>
<protein>
    <submittedName>
        <fullName evidence="2">Saccharopine dehydrogenase</fullName>
    </submittedName>
</protein>
<keyword evidence="3" id="KW-1185">Reference proteome</keyword>
<dbReference type="Pfam" id="PF03435">
    <property type="entry name" value="Sacchrp_dh_NADP"/>
    <property type="match status" value="1"/>
</dbReference>
<dbReference type="InterPro" id="IPR005097">
    <property type="entry name" value="Sacchrp_dh_NADP-bd"/>
</dbReference>
<dbReference type="Proteomes" id="UP000179627">
    <property type="component" value="Unassembled WGS sequence"/>
</dbReference>
<dbReference type="PANTHER" id="PTHR43781">
    <property type="entry name" value="SACCHAROPINE DEHYDROGENASE"/>
    <property type="match status" value="1"/>
</dbReference>
<sequence length="358" mass="37647">MKIAVYGASGYQGKLVLAELAHRDIDMLLVGRNAARLREAATTVGTAVGTVDAGQRVADTDDHDRLAAAFRGCDAVINCAGPFTSSGPAVVRAAIAAGCHYVDTAGEQLYTKAVFDTFAGEAERAGVTVVPATNDGCVPGDLIAHLLAERVQPIEEITVSHFIVGGGGFSRGSLRSAVETIDAIKAGGLSYDGDDWRTGTPARHATVTLPDAPQPTDVVKCPLSEVVTIPRHIEVRHVESLVDATVGAQLGTPLTPQIIDSLPEGPTEEDRRTQRFTYLIDVVSHDDQSARGIIRGHDTYGITAVIAVEAARRLVTDGAKPGVLAPAQAYDPTSFLTFLAPHGISWTITVSNTPTPQQ</sequence>
<evidence type="ECO:0000259" key="1">
    <source>
        <dbReference type="Pfam" id="PF03435"/>
    </source>
</evidence>
<dbReference type="PANTHER" id="PTHR43781:SF1">
    <property type="entry name" value="SACCHAROPINE DEHYDROGENASE"/>
    <property type="match status" value="1"/>
</dbReference>
<feature type="domain" description="Saccharopine dehydrogenase NADP binding" evidence="1">
    <location>
        <begin position="3"/>
        <end position="130"/>
    </location>
</feature>
<reference evidence="3" key="1">
    <citation type="submission" date="2016-07" db="EMBL/GenBank/DDBJ databases">
        <title>Sequence Frankia sp. strain CcI1.17.</title>
        <authorList>
            <person name="Ghodhbane-Gtari F."/>
            <person name="Swanson E."/>
            <person name="Gueddou A."/>
            <person name="Morris K."/>
            <person name="Hezbri K."/>
            <person name="Ktari A."/>
            <person name="Nouioui I."/>
            <person name="Abebe-Akele F."/>
            <person name="Simpson S."/>
            <person name="Thomas K."/>
            <person name="Gtari M."/>
            <person name="Tisa L.S."/>
            <person name="Hurst S."/>
        </authorList>
    </citation>
    <scope>NUCLEOTIDE SEQUENCE [LARGE SCALE GENOMIC DNA]</scope>
    <source>
        <strain evidence="3">Cc1.17</strain>
    </source>
</reference>
<organism evidence="2 3">
    <name type="scientific">Parafrankia colletiae</name>
    <dbReference type="NCBI Taxonomy" id="573497"/>
    <lineage>
        <taxon>Bacteria</taxon>
        <taxon>Bacillati</taxon>
        <taxon>Actinomycetota</taxon>
        <taxon>Actinomycetes</taxon>
        <taxon>Frankiales</taxon>
        <taxon>Frankiaceae</taxon>
        <taxon>Parafrankia</taxon>
    </lineage>
</organism>